<evidence type="ECO:0000256" key="2">
    <source>
        <dbReference type="ARBA" id="ARBA00009539"/>
    </source>
</evidence>
<evidence type="ECO:0000256" key="1">
    <source>
        <dbReference type="ARBA" id="ARBA00004903"/>
    </source>
</evidence>
<evidence type="ECO:0000256" key="7">
    <source>
        <dbReference type="PIRNR" id="PIRNR000194"/>
    </source>
</evidence>
<evidence type="ECO:0000256" key="3">
    <source>
        <dbReference type="ARBA" id="ARBA00012856"/>
    </source>
</evidence>
<accession>A0ABS2GE36</accession>
<keyword evidence="5 7" id="KW-0521">NADP</keyword>
<gene>
    <name evidence="9" type="ORF">H6A01_03620</name>
</gene>
<evidence type="ECO:0000313" key="10">
    <source>
        <dbReference type="Proteomes" id="UP000707138"/>
    </source>
</evidence>
<dbReference type="CDD" id="cd00209">
    <property type="entry name" value="DHFR"/>
    <property type="match status" value="1"/>
</dbReference>
<dbReference type="EMBL" id="JACJLA010000004">
    <property type="protein sequence ID" value="MBM6912419.1"/>
    <property type="molecule type" value="Genomic_DNA"/>
</dbReference>
<feature type="domain" description="DHFR" evidence="8">
    <location>
        <begin position="1"/>
        <end position="163"/>
    </location>
</feature>
<evidence type="ECO:0000256" key="4">
    <source>
        <dbReference type="ARBA" id="ARBA00022563"/>
    </source>
</evidence>
<comment type="pathway">
    <text evidence="1 7">Cofactor biosynthesis; tetrahydrofolate biosynthesis; 5,6,7,8-tetrahydrofolate from 7,8-dihydrofolate: step 1/1.</text>
</comment>
<evidence type="ECO:0000313" key="9">
    <source>
        <dbReference type="EMBL" id="MBM6912419.1"/>
    </source>
</evidence>
<dbReference type="InterPro" id="IPR024072">
    <property type="entry name" value="DHFR-like_dom_sf"/>
</dbReference>
<comment type="similarity">
    <text evidence="2 7">Belongs to the dihydrofolate reductase family.</text>
</comment>
<dbReference type="PANTHER" id="PTHR48069:SF3">
    <property type="entry name" value="DIHYDROFOLATE REDUCTASE"/>
    <property type="match status" value="1"/>
</dbReference>
<dbReference type="Proteomes" id="UP000707138">
    <property type="component" value="Unassembled WGS sequence"/>
</dbReference>
<sequence length="164" mass="18571">MIALIVAKAKNNVIGKDNQLIWHLPEDLKHFKALTTGHIIIMGRKTLESLPCKLPNREHWVVTRQEGYVPPYEGVRIFHSPEEALDAAQQVDDTVYCIGGAELYGAMLPMADRLYVTELEDSFDGDAVFPVIDETVFKKTAEEKRQPTADHGGFAFVTYDRIRR</sequence>
<organism evidence="9 10">
    <name type="scientific">Veillonella magna</name>
    <dbReference type="NCBI Taxonomy" id="464322"/>
    <lineage>
        <taxon>Bacteria</taxon>
        <taxon>Bacillati</taxon>
        <taxon>Bacillota</taxon>
        <taxon>Negativicutes</taxon>
        <taxon>Veillonellales</taxon>
        <taxon>Veillonellaceae</taxon>
        <taxon>Veillonella</taxon>
    </lineage>
</organism>
<comment type="catalytic activity">
    <reaction evidence="7">
        <text>(6S)-5,6,7,8-tetrahydrofolate + NADP(+) = 7,8-dihydrofolate + NADPH + H(+)</text>
        <dbReference type="Rhea" id="RHEA:15009"/>
        <dbReference type="ChEBI" id="CHEBI:15378"/>
        <dbReference type="ChEBI" id="CHEBI:57451"/>
        <dbReference type="ChEBI" id="CHEBI:57453"/>
        <dbReference type="ChEBI" id="CHEBI:57783"/>
        <dbReference type="ChEBI" id="CHEBI:58349"/>
        <dbReference type="EC" id="1.5.1.3"/>
    </reaction>
</comment>
<keyword evidence="10" id="KW-1185">Reference proteome</keyword>
<dbReference type="PROSITE" id="PS51330">
    <property type="entry name" value="DHFR_2"/>
    <property type="match status" value="1"/>
</dbReference>
<dbReference type="EC" id="1.5.1.3" evidence="3 7"/>
<dbReference type="PIRSF" id="PIRSF000194">
    <property type="entry name" value="DHFR"/>
    <property type="match status" value="1"/>
</dbReference>
<dbReference type="SUPFAM" id="SSF53597">
    <property type="entry name" value="Dihydrofolate reductase-like"/>
    <property type="match status" value="1"/>
</dbReference>
<dbReference type="Gene3D" id="3.40.430.10">
    <property type="entry name" value="Dihydrofolate Reductase, subunit A"/>
    <property type="match status" value="1"/>
</dbReference>
<dbReference type="InterPro" id="IPR012259">
    <property type="entry name" value="DHFR"/>
</dbReference>
<reference evidence="9 10" key="1">
    <citation type="journal article" date="2021" name="Sci. Rep.">
        <title>The distribution of antibiotic resistance genes in chicken gut microbiota commensals.</title>
        <authorList>
            <person name="Juricova H."/>
            <person name="Matiasovicova J."/>
            <person name="Kubasova T."/>
            <person name="Cejkova D."/>
            <person name="Rychlik I."/>
        </authorList>
    </citation>
    <scope>NUCLEOTIDE SEQUENCE [LARGE SCALE GENOMIC DNA]</scope>
    <source>
        <strain evidence="9 10">An537</strain>
    </source>
</reference>
<keyword evidence="6 7" id="KW-0560">Oxidoreductase</keyword>
<protein>
    <recommendedName>
        <fullName evidence="3 7">Dihydrofolate reductase</fullName>
        <ecNumber evidence="3 7">1.5.1.3</ecNumber>
    </recommendedName>
</protein>
<evidence type="ECO:0000256" key="5">
    <source>
        <dbReference type="ARBA" id="ARBA00022857"/>
    </source>
</evidence>
<dbReference type="PRINTS" id="PR00070">
    <property type="entry name" value="DHFR"/>
</dbReference>
<proteinExistence type="inferred from homology"/>
<keyword evidence="4 7" id="KW-0554">One-carbon metabolism</keyword>
<dbReference type="InterPro" id="IPR001796">
    <property type="entry name" value="DHFR_dom"/>
</dbReference>
<evidence type="ECO:0000256" key="6">
    <source>
        <dbReference type="ARBA" id="ARBA00023002"/>
    </source>
</evidence>
<comment type="caution">
    <text evidence="9">The sequence shown here is derived from an EMBL/GenBank/DDBJ whole genome shotgun (WGS) entry which is preliminary data.</text>
</comment>
<dbReference type="PANTHER" id="PTHR48069">
    <property type="entry name" value="DIHYDROFOLATE REDUCTASE"/>
    <property type="match status" value="1"/>
</dbReference>
<dbReference type="RefSeq" id="WP_205087584.1">
    <property type="nucleotide sequence ID" value="NZ_JACJLA010000004.1"/>
</dbReference>
<evidence type="ECO:0000259" key="8">
    <source>
        <dbReference type="PROSITE" id="PS51330"/>
    </source>
</evidence>
<name>A0ABS2GE36_9FIRM</name>
<comment type="function">
    <text evidence="7">Key enzyme in folate metabolism. Catalyzes an essential reaction for de novo glycine and purine synthesis, and for DNA precursor synthesis.</text>
</comment>
<dbReference type="Pfam" id="PF00186">
    <property type="entry name" value="DHFR_1"/>
    <property type="match status" value="1"/>
</dbReference>